<dbReference type="EMBL" id="NBSH01000002">
    <property type="protein sequence ID" value="ORX40290.1"/>
    <property type="molecule type" value="Genomic_DNA"/>
</dbReference>
<evidence type="ECO:0000313" key="1">
    <source>
        <dbReference type="EMBL" id="ORX40290.1"/>
    </source>
</evidence>
<dbReference type="STRING" id="4999.A0A1Y1UQE4"/>
<dbReference type="RefSeq" id="XP_021874075.1">
    <property type="nucleotide sequence ID" value="XM_022014895.1"/>
</dbReference>
<keyword evidence="2" id="KW-1185">Reference proteome</keyword>
<dbReference type="AlphaFoldDB" id="A0A1Y1UQE4"/>
<dbReference type="Proteomes" id="UP000193218">
    <property type="component" value="Unassembled WGS sequence"/>
</dbReference>
<comment type="caution">
    <text evidence="1">The sequence shown here is derived from an EMBL/GenBank/DDBJ whole genome shotgun (WGS) entry which is preliminary data.</text>
</comment>
<name>A0A1Y1UQE4_9TREE</name>
<evidence type="ECO:0000313" key="2">
    <source>
        <dbReference type="Proteomes" id="UP000193218"/>
    </source>
</evidence>
<dbReference type="GeneID" id="33556703"/>
<protein>
    <submittedName>
        <fullName evidence="1">Uncharacterized protein</fullName>
    </submittedName>
</protein>
<proteinExistence type="predicted"/>
<organism evidence="1 2">
    <name type="scientific">Kockovaella imperatae</name>
    <dbReference type="NCBI Taxonomy" id="4999"/>
    <lineage>
        <taxon>Eukaryota</taxon>
        <taxon>Fungi</taxon>
        <taxon>Dikarya</taxon>
        <taxon>Basidiomycota</taxon>
        <taxon>Agaricomycotina</taxon>
        <taxon>Tremellomycetes</taxon>
        <taxon>Tremellales</taxon>
        <taxon>Cuniculitremaceae</taxon>
        <taxon>Kockovaella</taxon>
    </lineage>
</organism>
<reference evidence="1 2" key="1">
    <citation type="submission" date="2017-03" db="EMBL/GenBank/DDBJ databases">
        <title>Widespread Adenine N6-methylation of Active Genes in Fungi.</title>
        <authorList>
            <consortium name="DOE Joint Genome Institute"/>
            <person name="Mondo S.J."/>
            <person name="Dannebaum R.O."/>
            <person name="Kuo R.C."/>
            <person name="Louie K.B."/>
            <person name="Bewick A.J."/>
            <person name="Labutti K."/>
            <person name="Haridas S."/>
            <person name="Kuo A."/>
            <person name="Salamov A."/>
            <person name="Ahrendt S.R."/>
            <person name="Lau R."/>
            <person name="Bowen B.P."/>
            <person name="Lipzen A."/>
            <person name="Sullivan W."/>
            <person name="Andreopoulos W.B."/>
            <person name="Clum A."/>
            <person name="Lindquist E."/>
            <person name="Daum C."/>
            <person name="Northen T.R."/>
            <person name="Ramamoorthy G."/>
            <person name="Schmitz R.J."/>
            <person name="Gryganskyi A."/>
            <person name="Culley D."/>
            <person name="Magnuson J."/>
            <person name="James T.Y."/>
            <person name="O'Malley M.A."/>
            <person name="Stajich J.E."/>
            <person name="Spatafora J.W."/>
            <person name="Visel A."/>
            <person name="Grigoriev I.V."/>
        </authorList>
    </citation>
    <scope>NUCLEOTIDE SEQUENCE [LARGE SCALE GENOMIC DNA]</scope>
    <source>
        <strain evidence="1 2">NRRL Y-17943</strain>
    </source>
</reference>
<dbReference type="InParanoid" id="A0A1Y1UQE4"/>
<dbReference type="OrthoDB" id="2594973at2759"/>
<sequence length="128" mass="13955">MRCVGPRTTADAISCGHSTLEKMGDGATRTVEPIEVLCRNLLTVVRRGGKWICVSYSTTRFQHLHRGGSAGDMSISGTSDPPRQGWKVIAKRSLRETSGQRTIKDGSGERIVYEPSTSVSAYILEKIS</sequence>
<gene>
    <name evidence="1" type="ORF">BD324DRAFT_617195</name>
</gene>
<accession>A0A1Y1UQE4</accession>